<dbReference type="Gene3D" id="1.20.120.160">
    <property type="entry name" value="HPT domain"/>
    <property type="match status" value="1"/>
</dbReference>
<dbReference type="SUPFAM" id="SSF52172">
    <property type="entry name" value="CheY-like"/>
    <property type="match status" value="1"/>
</dbReference>
<dbReference type="InterPro" id="IPR036097">
    <property type="entry name" value="HisK_dim/P_sf"/>
</dbReference>
<dbReference type="CDD" id="cd16922">
    <property type="entry name" value="HATPase_EvgS-ArcB-TorS-like"/>
    <property type="match status" value="1"/>
</dbReference>
<dbReference type="SMART" id="SM00388">
    <property type="entry name" value="HisKA"/>
    <property type="match status" value="1"/>
</dbReference>
<feature type="modified residue" description="Phosphohistidine" evidence="12">
    <location>
        <position position="742"/>
    </location>
</feature>
<keyword evidence="11 14" id="KW-0472">Membrane</keyword>
<keyword evidence="10" id="KW-0902">Two-component regulatory system</keyword>
<evidence type="ECO:0000256" key="12">
    <source>
        <dbReference type="PROSITE-ProRule" id="PRU00110"/>
    </source>
</evidence>
<gene>
    <name evidence="18" type="ORF">N6H18_17635</name>
</gene>
<dbReference type="InterPro" id="IPR036641">
    <property type="entry name" value="HPT_dom_sf"/>
</dbReference>
<keyword evidence="8 18" id="KW-0067">ATP-binding</keyword>
<dbReference type="PROSITE" id="PS50109">
    <property type="entry name" value="HIS_KIN"/>
    <property type="match status" value="1"/>
</dbReference>
<dbReference type="Proteomes" id="UP001065174">
    <property type="component" value="Chromosome"/>
</dbReference>
<sequence>MKKSLFPYFLSTSLLLLTLGAAVIGYFAYRNLNQIVSTLEEEVKPNLDLIILGQISIELGRMEDAIEGYVFNQDTSYMADFKARTQNAMAHLGELRLRSADYEFSKSIDSLENLILNKVTVLNQAAHLDMFSVEETFASIPRFEETKKDTVILIDTVVSNQKKIGFLQKLLGKKEVEVITTDSTVIVEERPTVDVNLQLDSIARKAQKRAYNQKIREFTLYKDHQDIDAEIVALIKRMETWQITRIKQMALQTQDRVRFTNRYITIFSFMASVILFITLTMLIIYVLRTRSHQMVLNLAKQNALQTAKEKEEFLANMSHEIRTPMNAIAGFAKTLLNSNLSAQQLEQVSIIDKSSNHLIHILNDVLDFSKLQSGKIKLDITPFDPEIVIKEAVQLLSQKAEEKGLRLKCEVSSLPKCLSGDAFRLRQILLNLIFNSIKFTESGEISVRATSVIREDKTYLQIDISDTGIGIPPDRQALVFDEFEQVNGSDKQTGTGLGLTITKKLIDIHQGSIRLQSVVGEGTTFSIELPYEELEPNEEELKSNNHSDFDFLGVHLLIADDEPFNVKLLKTILDAQNISYDVGIDGQATYELLSRHKYDLLLLDFRMPKMSGPEVASLLRKEGGINAGIPILGLTATVSDQHLKTAVDSGIDQIIRKPFKPEDLLRAMADQLKTRSFINSSGGLIKKKRPQQFSLDGLHQMGDEFFVMDMVETFISSSQKNLEMLDREVNTQNWEGAADVLHRIIAPARHFKLTELVHLLKETELSARRGTPIPRERLGKIKEETLSVIESLQLYLQQTQI</sequence>
<evidence type="ECO:0000256" key="9">
    <source>
        <dbReference type="ARBA" id="ARBA00022989"/>
    </source>
</evidence>
<evidence type="ECO:0000256" key="6">
    <source>
        <dbReference type="ARBA" id="ARBA00022692"/>
    </source>
</evidence>
<dbReference type="Pfam" id="PF00072">
    <property type="entry name" value="Response_reg"/>
    <property type="match status" value="1"/>
</dbReference>
<comment type="subcellular location">
    <subcellularLocation>
        <location evidence="2">Cell membrane</location>
        <topology evidence="2">Multi-pass membrane protein</topology>
    </subcellularLocation>
</comment>
<dbReference type="CDD" id="cd00082">
    <property type="entry name" value="HisKA"/>
    <property type="match status" value="1"/>
</dbReference>
<evidence type="ECO:0000313" key="19">
    <source>
        <dbReference type="Proteomes" id="UP001065174"/>
    </source>
</evidence>
<evidence type="ECO:0000259" key="15">
    <source>
        <dbReference type="PROSITE" id="PS50109"/>
    </source>
</evidence>
<dbReference type="Pfam" id="PF00512">
    <property type="entry name" value="HisKA"/>
    <property type="match status" value="1"/>
</dbReference>
<dbReference type="Gene3D" id="3.40.50.2300">
    <property type="match status" value="1"/>
</dbReference>
<feature type="domain" description="Histidine kinase" evidence="15">
    <location>
        <begin position="316"/>
        <end position="533"/>
    </location>
</feature>
<organism evidence="18 19">
    <name type="scientific">Reichenbachiella agarivorans</name>
    <dbReference type="NCBI Taxonomy" id="2979464"/>
    <lineage>
        <taxon>Bacteria</taxon>
        <taxon>Pseudomonadati</taxon>
        <taxon>Bacteroidota</taxon>
        <taxon>Cytophagia</taxon>
        <taxon>Cytophagales</taxon>
        <taxon>Reichenbachiellaceae</taxon>
        <taxon>Reichenbachiella</taxon>
    </lineage>
</organism>
<evidence type="ECO:0000256" key="7">
    <source>
        <dbReference type="ARBA" id="ARBA00022741"/>
    </source>
</evidence>
<dbReference type="GO" id="GO:0005524">
    <property type="term" value="F:ATP binding"/>
    <property type="evidence" value="ECO:0007669"/>
    <property type="project" value="UniProtKB-KW"/>
</dbReference>
<evidence type="ECO:0000256" key="11">
    <source>
        <dbReference type="ARBA" id="ARBA00023136"/>
    </source>
</evidence>
<evidence type="ECO:0000256" key="3">
    <source>
        <dbReference type="ARBA" id="ARBA00012438"/>
    </source>
</evidence>
<keyword evidence="6 14" id="KW-0812">Transmembrane</keyword>
<name>A0ABY6CP62_9BACT</name>
<evidence type="ECO:0000256" key="13">
    <source>
        <dbReference type="PROSITE-ProRule" id="PRU00169"/>
    </source>
</evidence>
<comment type="catalytic activity">
    <reaction evidence="1">
        <text>ATP + protein L-histidine = ADP + protein N-phospho-L-histidine.</text>
        <dbReference type="EC" id="2.7.13.3"/>
    </reaction>
</comment>
<dbReference type="InterPro" id="IPR001789">
    <property type="entry name" value="Sig_transdc_resp-reg_receiver"/>
</dbReference>
<dbReference type="CDD" id="cd17546">
    <property type="entry name" value="REC_hyHK_CKI1_RcsC-like"/>
    <property type="match status" value="1"/>
</dbReference>
<dbReference type="SMART" id="SM00448">
    <property type="entry name" value="REC"/>
    <property type="match status" value="1"/>
</dbReference>
<dbReference type="PROSITE" id="PS50894">
    <property type="entry name" value="HPT"/>
    <property type="match status" value="1"/>
</dbReference>
<feature type="modified residue" description="4-aspartylphosphate" evidence="13">
    <location>
        <position position="604"/>
    </location>
</feature>
<evidence type="ECO:0000256" key="10">
    <source>
        <dbReference type="ARBA" id="ARBA00023012"/>
    </source>
</evidence>
<dbReference type="SUPFAM" id="SSF47226">
    <property type="entry name" value="Histidine-containing phosphotransfer domain, HPT domain"/>
    <property type="match status" value="1"/>
</dbReference>
<dbReference type="EMBL" id="CP106679">
    <property type="protein sequence ID" value="UXP32164.1"/>
    <property type="molecule type" value="Genomic_DNA"/>
</dbReference>
<dbReference type="InterPro" id="IPR005467">
    <property type="entry name" value="His_kinase_dom"/>
</dbReference>
<dbReference type="InterPro" id="IPR036890">
    <property type="entry name" value="HATPase_C_sf"/>
</dbReference>
<keyword evidence="5 13" id="KW-0597">Phosphoprotein</keyword>
<evidence type="ECO:0000256" key="5">
    <source>
        <dbReference type="ARBA" id="ARBA00022553"/>
    </source>
</evidence>
<dbReference type="SMART" id="SM00387">
    <property type="entry name" value="HATPase_c"/>
    <property type="match status" value="1"/>
</dbReference>
<keyword evidence="7" id="KW-0547">Nucleotide-binding</keyword>
<keyword evidence="19" id="KW-1185">Reference proteome</keyword>
<protein>
    <recommendedName>
        <fullName evidence="3">histidine kinase</fullName>
        <ecNumber evidence="3">2.7.13.3</ecNumber>
    </recommendedName>
</protein>
<feature type="transmembrane region" description="Helical" evidence="14">
    <location>
        <begin position="6"/>
        <end position="29"/>
    </location>
</feature>
<feature type="domain" description="HPt" evidence="17">
    <location>
        <begin position="703"/>
        <end position="799"/>
    </location>
</feature>
<evidence type="ECO:0000256" key="4">
    <source>
        <dbReference type="ARBA" id="ARBA00022475"/>
    </source>
</evidence>
<dbReference type="InterPro" id="IPR011006">
    <property type="entry name" value="CheY-like_superfamily"/>
</dbReference>
<dbReference type="InterPro" id="IPR008207">
    <property type="entry name" value="Sig_transdc_His_kin_Hpt_dom"/>
</dbReference>
<keyword evidence="9 14" id="KW-1133">Transmembrane helix</keyword>
<feature type="transmembrane region" description="Helical" evidence="14">
    <location>
        <begin position="263"/>
        <end position="287"/>
    </location>
</feature>
<dbReference type="Gene3D" id="1.10.287.130">
    <property type="match status" value="1"/>
</dbReference>
<evidence type="ECO:0000256" key="14">
    <source>
        <dbReference type="SAM" id="Phobius"/>
    </source>
</evidence>
<dbReference type="Gene3D" id="3.30.565.10">
    <property type="entry name" value="Histidine kinase-like ATPase, C-terminal domain"/>
    <property type="match status" value="1"/>
</dbReference>
<keyword evidence="4" id="KW-1003">Cell membrane</keyword>
<dbReference type="SUPFAM" id="SSF55874">
    <property type="entry name" value="ATPase domain of HSP90 chaperone/DNA topoisomerase II/histidine kinase"/>
    <property type="match status" value="1"/>
</dbReference>
<dbReference type="PANTHER" id="PTHR45339:SF1">
    <property type="entry name" value="HYBRID SIGNAL TRANSDUCTION HISTIDINE KINASE J"/>
    <property type="match status" value="1"/>
</dbReference>
<proteinExistence type="predicted"/>
<evidence type="ECO:0000256" key="8">
    <source>
        <dbReference type="ARBA" id="ARBA00022840"/>
    </source>
</evidence>
<dbReference type="EC" id="2.7.13.3" evidence="3"/>
<evidence type="ECO:0000259" key="16">
    <source>
        <dbReference type="PROSITE" id="PS50110"/>
    </source>
</evidence>
<dbReference type="InterPro" id="IPR003594">
    <property type="entry name" value="HATPase_dom"/>
</dbReference>
<reference evidence="18" key="1">
    <citation type="submission" date="2022-09" db="EMBL/GenBank/DDBJ databases">
        <title>Comparative genomics and taxonomic characterization of three novel marine species of genus Reichenbachiella exhibiting antioxidant and polysaccharide degradation activities.</title>
        <authorList>
            <person name="Muhammad N."/>
            <person name="Lee Y.-J."/>
            <person name="Ko J."/>
            <person name="Kim S.-G."/>
        </authorList>
    </citation>
    <scope>NUCLEOTIDE SEQUENCE</scope>
    <source>
        <strain evidence="18">BKB1-1</strain>
    </source>
</reference>
<dbReference type="SUPFAM" id="SSF47384">
    <property type="entry name" value="Homodimeric domain of signal transducing histidine kinase"/>
    <property type="match status" value="1"/>
</dbReference>
<evidence type="ECO:0000259" key="17">
    <source>
        <dbReference type="PROSITE" id="PS50894"/>
    </source>
</evidence>
<dbReference type="PRINTS" id="PR00344">
    <property type="entry name" value="BCTRLSENSOR"/>
</dbReference>
<dbReference type="InterPro" id="IPR004358">
    <property type="entry name" value="Sig_transdc_His_kin-like_C"/>
</dbReference>
<evidence type="ECO:0000313" key="18">
    <source>
        <dbReference type="EMBL" id="UXP32164.1"/>
    </source>
</evidence>
<dbReference type="Pfam" id="PF02518">
    <property type="entry name" value="HATPase_c"/>
    <property type="match status" value="1"/>
</dbReference>
<accession>A0ABY6CP62</accession>
<dbReference type="RefSeq" id="WP_262309600.1">
    <property type="nucleotide sequence ID" value="NZ_CP106679.1"/>
</dbReference>
<dbReference type="PANTHER" id="PTHR45339">
    <property type="entry name" value="HYBRID SIGNAL TRANSDUCTION HISTIDINE KINASE J"/>
    <property type="match status" value="1"/>
</dbReference>
<evidence type="ECO:0000256" key="2">
    <source>
        <dbReference type="ARBA" id="ARBA00004651"/>
    </source>
</evidence>
<dbReference type="PROSITE" id="PS50110">
    <property type="entry name" value="RESPONSE_REGULATORY"/>
    <property type="match status" value="1"/>
</dbReference>
<feature type="domain" description="Response regulatory" evidence="16">
    <location>
        <begin position="555"/>
        <end position="672"/>
    </location>
</feature>
<evidence type="ECO:0000256" key="1">
    <source>
        <dbReference type="ARBA" id="ARBA00000085"/>
    </source>
</evidence>
<dbReference type="InterPro" id="IPR003661">
    <property type="entry name" value="HisK_dim/P_dom"/>
</dbReference>